<feature type="region of interest" description="Disordered" evidence="1">
    <location>
        <begin position="129"/>
        <end position="165"/>
    </location>
</feature>
<evidence type="ECO:0008006" key="5">
    <source>
        <dbReference type="Google" id="ProtNLM"/>
    </source>
</evidence>
<keyword evidence="2" id="KW-0472">Membrane</keyword>
<name>H5U5I8_9ACTN</name>
<protein>
    <recommendedName>
        <fullName evidence="5">Mycobacterium membrane protein</fullName>
    </recommendedName>
</protein>
<organism evidence="3 4">
    <name type="scientific">Gordonia sputi NBRC 100414</name>
    <dbReference type="NCBI Taxonomy" id="1089453"/>
    <lineage>
        <taxon>Bacteria</taxon>
        <taxon>Bacillati</taxon>
        <taxon>Actinomycetota</taxon>
        <taxon>Actinomycetes</taxon>
        <taxon>Mycobacteriales</taxon>
        <taxon>Gordoniaceae</taxon>
        <taxon>Gordonia</taxon>
    </lineage>
</organism>
<keyword evidence="2" id="KW-1133">Transmembrane helix</keyword>
<feature type="transmembrane region" description="Helical" evidence="2">
    <location>
        <begin position="90"/>
        <end position="111"/>
    </location>
</feature>
<keyword evidence="4" id="KW-1185">Reference proteome</keyword>
<comment type="caution">
    <text evidence="3">The sequence shown here is derived from an EMBL/GenBank/DDBJ whole genome shotgun (WGS) entry which is preliminary data.</text>
</comment>
<dbReference type="Proteomes" id="UP000005845">
    <property type="component" value="Unassembled WGS sequence"/>
</dbReference>
<feature type="region of interest" description="Disordered" evidence="1">
    <location>
        <begin position="1"/>
        <end position="89"/>
    </location>
</feature>
<gene>
    <name evidence="3" type="ORF">GOSPT_118_00730</name>
</gene>
<dbReference type="eggNOG" id="ENOG5031VXP">
    <property type="taxonomic scope" value="Bacteria"/>
</dbReference>
<evidence type="ECO:0000256" key="2">
    <source>
        <dbReference type="SAM" id="Phobius"/>
    </source>
</evidence>
<evidence type="ECO:0000313" key="4">
    <source>
        <dbReference type="Proteomes" id="UP000005845"/>
    </source>
</evidence>
<sequence>MGQQEAGPRPEDLYRAPLMPGLYPPLGFAPDGTPRFVPGQQPSRAAAGPQAPAGVTPQSGGAGAPPPGPTEPGPSRFDDERRQPKSPGRFGTGVVFALVAAVVLGLVFYGFSLIRQSDAQSQDAPATLTLVDPTTPDVPTQQQQPNNPMVPPGATPAPRDSDTAGRSVTYDATIEGSGTILYVDDVGLRSEFTPPPTWHLEFTAGSAPLRLLVLAGLNSSASCEIKVDGQSVSIDRVDAGSSRRTATCRA</sequence>
<accession>H5U5I8</accession>
<proteinExistence type="predicted"/>
<evidence type="ECO:0000313" key="3">
    <source>
        <dbReference type="EMBL" id="GAB40996.1"/>
    </source>
</evidence>
<feature type="compositionally biased region" description="Low complexity" evidence="1">
    <location>
        <begin position="129"/>
        <end position="147"/>
    </location>
</feature>
<reference evidence="3 4" key="1">
    <citation type="submission" date="2012-02" db="EMBL/GenBank/DDBJ databases">
        <title>Whole genome shotgun sequence of Gordonia sputi NBRC 100414.</title>
        <authorList>
            <person name="Yoshida I."/>
            <person name="Hosoyama A."/>
            <person name="Tsuchikane K."/>
            <person name="Katsumata H."/>
            <person name="Yamazaki S."/>
            <person name="Fujita N."/>
        </authorList>
    </citation>
    <scope>NUCLEOTIDE SEQUENCE [LARGE SCALE GENOMIC DNA]</scope>
    <source>
        <strain evidence="3 4">NBRC 100414</strain>
    </source>
</reference>
<keyword evidence="2" id="KW-0812">Transmembrane</keyword>
<dbReference type="RefSeq" id="WP_005208129.1">
    <property type="nucleotide sequence ID" value="NZ_BAFC01000116.1"/>
</dbReference>
<evidence type="ECO:0000256" key="1">
    <source>
        <dbReference type="SAM" id="MobiDB-lite"/>
    </source>
</evidence>
<dbReference type="EMBL" id="BAFC01000116">
    <property type="protein sequence ID" value="GAB40996.1"/>
    <property type="molecule type" value="Genomic_DNA"/>
</dbReference>
<dbReference type="AlphaFoldDB" id="H5U5I8"/>